<evidence type="ECO:0000313" key="7">
    <source>
        <dbReference type="EMBL" id="RRQ03308.1"/>
    </source>
</evidence>
<reference evidence="7 8" key="1">
    <citation type="submission" date="2018-01" db="EMBL/GenBank/DDBJ databases">
        <title>Twenty Corynebacterium bovis Genomes.</title>
        <authorList>
            <person name="Gulvik C.A."/>
        </authorList>
    </citation>
    <scope>NUCLEOTIDE SEQUENCE [LARGE SCALE GENOMIC DNA]</scope>
    <source>
        <strain evidence="7 8">16-2004</strain>
    </source>
</reference>
<comment type="similarity">
    <text evidence="2">Belongs to the DadA oxidoreductase family.</text>
</comment>
<dbReference type="Gene3D" id="3.50.50.60">
    <property type="entry name" value="FAD/NAD(P)-binding domain"/>
    <property type="match status" value="1"/>
</dbReference>
<evidence type="ECO:0000256" key="2">
    <source>
        <dbReference type="ARBA" id="ARBA00009410"/>
    </source>
</evidence>
<sequence length="420" mass="43749">MDRGDGGPDTEGVTDTDRDTDPATSSDPARTPGARPAPGATADLVVVGAGVLGLATAWQAHREGRTVHVIDRSDRPVGASVQNFGHACFTAQADAVQDLARVSAAGWTRAAADAGFRARRPGTVIPAVTPVEMQVIEEFRAHRGPEEVRVLDAAETARLTGAAGSADAPALTGGAHLPRDMRVNPREAVPALARWLARQGVRFSWSTAVHGVGDGVVDTSRGTVRGAEVVVCPGHSLRDLLPDLAVDAGVRTCTLTMALIARPDHTPVDLAMLTGTSMTRYDGIAAMPAAATLRGELAAREPELRGCDANLMATAVPPTPGHPGGVIVGDSHGYDTSPEPFIDAPTSDLLVDRAARYLGIRRPVVLQRWQGRYADSPSRNLVLHRPDARTTVAVVTSGIGMTLSFGIADLVLGGGEAPAF</sequence>
<dbReference type="GO" id="GO:0016491">
    <property type="term" value="F:oxidoreductase activity"/>
    <property type="evidence" value="ECO:0007669"/>
    <property type="project" value="UniProtKB-KW"/>
</dbReference>
<keyword evidence="3" id="KW-0285">Flavoprotein</keyword>
<organism evidence="7 8">
    <name type="scientific">Corynebacterium bovis</name>
    <dbReference type="NCBI Taxonomy" id="36808"/>
    <lineage>
        <taxon>Bacteria</taxon>
        <taxon>Bacillati</taxon>
        <taxon>Actinomycetota</taxon>
        <taxon>Actinomycetes</taxon>
        <taxon>Mycobacteriales</taxon>
        <taxon>Corynebacteriaceae</taxon>
        <taxon>Corynebacterium</taxon>
    </lineage>
</organism>
<keyword evidence="8" id="KW-1185">Reference proteome</keyword>
<dbReference type="PANTHER" id="PTHR13847">
    <property type="entry name" value="SARCOSINE DEHYDROGENASE-RELATED"/>
    <property type="match status" value="1"/>
</dbReference>
<evidence type="ECO:0000256" key="1">
    <source>
        <dbReference type="ARBA" id="ARBA00001974"/>
    </source>
</evidence>
<dbReference type="PANTHER" id="PTHR13847:SF286">
    <property type="entry name" value="D-AMINO ACID DEHYDROGENASE"/>
    <property type="match status" value="1"/>
</dbReference>
<evidence type="ECO:0000256" key="3">
    <source>
        <dbReference type="ARBA" id="ARBA00022630"/>
    </source>
</evidence>
<dbReference type="AlphaFoldDB" id="A0A426Q3Z0"/>
<evidence type="ECO:0000313" key="8">
    <source>
        <dbReference type="Proteomes" id="UP000278422"/>
    </source>
</evidence>
<accession>A0A426Q3Z0</accession>
<comment type="caution">
    <text evidence="7">The sequence shown here is derived from an EMBL/GenBank/DDBJ whole genome shotgun (WGS) entry which is preliminary data.</text>
</comment>
<evidence type="ECO:0000256" key="5">
    <source>
        <dbReference type="SAM" id="MobiDB-lite"/>
    </source>
</evidence>
<dbReference type="GO" id="GO:0005737">
    <property type="term" value="C:cytoplasm"/>
    <property type="evidence" value="ECO:0007669"/>
    <property type="project" value="TreeGrafter"/>
</dbReference>
<keyword evidence="4" id="KW-0560">Oxidoreductase</keyword>
<dbReference type="EMBL" id="PQNQ01000020">
    <property type="protein sequence ID" value="RRQ03308.1"/>
    <property type="molecule type" value="Genomic_DNA"/>
</dbReference>
<dbReference type="NCBIfam" id="TIGR03364">
    <property type="entry name" value="HpnW_proposed"/>
    <property type="match status" value="1"/>
</dbReference>
<feature type="compositionally biased region" description="Low complexity" evidence="5">
    <location>
        <begin position="28"/>
        <end position="40"/>
    </location>
</feature>
<proteinExistence type="inferred from homology"/>
<dbReference type="Proteomes" id="UP000278422">
    <property type="component" value="Unassembled WGS sequence"/>
</dbReference>
<dbReference type="InterPro" id="IPR017741">
    <property type="entry name" value="FAD-dependent_OxRdtase_HpnW"/>
</dbReference>
<comment type="cofactor">
    <cofactor evidence="1">
        <name>FAD</name>
        <dbReference type="ChEBI" id="CHEBI:57692"/>
    </cofactor>
</comment>
<dbReference type="InterPro" id="IPR036188">
    <property type="entry name" value="FAD/NAD-bd_sf"/>
</dbReference>
<name>A0A426Q3Z0_9CORY</name>
<feature type="region of interest" description="Disordered" evidence="5">
    <location>
        <begin position="1"/>
        <end position="40"/>
    </location>
</feature>
<dbReference type="Gene3D" id="3.30.9.10">
    <property type="entry name" value="D-Amino Acid Oxidase, subunit A, domain 2"/>
    <property type="match status" value="1"/>
</dbReference>
<protein>
    <submittedName>
        <fullName evidence="7">TIGR03364 family FAD-dependent oxidoreductase</fullName>
    </submittedName>
</protein>
<dbReference type="Pfam" id="PF01266">
    <property type="entry name" value="DAO"/>
    <property type="match status" value="1"/>
</dbReference>
<gene>
    <name evidence="7" type="ORF">CXF42_07575</name>
</gene>
<dbReference type="SUPFAM" id="SSF51905">
    <property type="entry name" value="FAD/NAD(P)-binding domain"/>
    <property type="match status" value="1"/>
</dbReference>
<dbReference type="InterPro" id="IPR006076">
    <property type="entry name" value="FAD-dep_OxRdtase"/>
</dbReference>
<evidence type="ECO:0000259" key="6">
    <source>
        <dbReference type="Pfam" id="PF01266"/>
    </source>
</evidence>
<feature type="domain" description="FAD dependent oxidoreductase" evidence="6">
    <location>
        <begin position="43"/>
        <end position="411"/>
    </location>
</feature>
<evidence type="ECO:0000256" key="4">
    <source>
        <dbReference type="ARBA" id="ARBA00023002"/>
    </source>
</evidence>